<feature type="compositionally biased region" description="Basic and acidic residues" evidence="1">
    <location>
        <begin position="231"/>
        <end position="242"/>
    </location>
</feature>
<dbReference type="InterPro" id="IPR016024">
    <property type="entry name" value="ARM-type_fold"/>
</dbReference>
<dbReference type="OrthoDB" id="440522at2759"/>
<evidence type="ECO:0000313" key="2">
    <source>
        <dbReference type="EMBL" id="CAE7260696.1"/>
    </source>
</evidence>
<dbReference type="EMBL" id="CAJNJA010010661">
    <property type="protein sequence ID" value="CAE7260696.1"/>
    <property type="molecule type" value="Genomic_DNA"/>
</dbReference>
<reference evidence="2" key="1">
    <citation type="submission" date="2021-02" db="EMBL/GenBank/DDBJ databases">
        <authorList>
            <person name="Dougan E. K."/>
            <person name="Rhodes N."/>
            <person name="Thang M."/>
            <person name="Chan C."/>
        </authorList>
    </citation>
    <scope>NUCLEOTIDE SEQUENCE</scope>
</reference>
<dbReference type="InterPro" id="IPR011989">
    <property type="entry name" value="ARM-like"/>
</dbReference>
<comment type="caution">
    <text evidence="2">The sequence shown here is derived from an EMBL/GenBank/DDBJ whole genome shotgun (WGS) entry which is preliminary data.</text>
</comment>
<gene>
    <name evidence="2" type="ORF">SNEC2469_LOCUS5946</name>
</gene>
<protein>
    <recommendedName>
        <fullName evidence="4">HEAT repeat domain-containing protein</fullName>
    </recommendedName>
</protein>
<evidence type="ECO:0008006" key="4">
    <source>
        <dbReference type="Google" id="ProtNLM"/>
    </source>
</evidence>
<dbReference type="AlphaFoldDB" id="A0A812MLF7"/>
<name>A0A812MLF7_9DINO</name>
<evidence type="ECO:0000256" key="1">
    <source>
        <dbReference type="SAM" id="MobiDB-lite"/>
    </source>
</evidence>
<dbReference type="Gene3D" id="1.25.10.10">
    <property type="entry name" value="Leucine-rich Repeat Variant"/>
    <property type="match status" value="1"/>
</dbReference>
<dbReference type="Proteomes" id="UP000601435">
    <property type="component" value="Unassembled WGS sequence"/>
</dbReference>
<feature type="region of interest" description="Disordered" evidence="1">
    <location>
        <begin position="218"/>
        <end position="242"/>
    </location>
</feature>
<organism evidence="2 3">
    <name type="scientific">Symbiodinium necroappetens</name>
    <dbReference type="NCBI Taxonomy" id="1628268"/>
    <lineage>
        <taxon>Eukaryota</taxon>
        <taxon>Sar</taxon>
        <taxon>Alveolata</taxon>
        <taxon>Dinophyceae</taxon>
        <taxon>Suessiales</taxon>
        <taxon>Symbiodiniaceae</taxon>
        <taxon>Symbiodinium</taxon>
    </lineage>
</organism>
<proteinExistence type="predicted"/>
<keyword evidence="3" id="KW-1185">Reference proteome</keyword>
<evidence type="ECO:0000313" key="3">
    <source>
        <dbReference type="Proteomes" id="UP000601435"/>
    </source>
</evidence>
<sequence>PYHFDDAPEAPEWAQKCVKTLSSSKSDVEARRAASAELQEKLMEPLQSRLMLLLVDALYDEDLEVRLTIARTFQNLCSLDRWPMDEWIARVARKLEPDSEVDLMTRILSMRALGWIGPWAAHYSGALRPYFDHEEEFVRLSAIEAVRGFSTMSAAEGPSGEVGRHKKSLVRLMREDPSMEVRKMAEQVLDMKDWKVPHWMEVQKPAWRERVKRAIANRGKGTRKGKNSEGTLHKRYWEKLPR</sequence>
<dbReference type="SUPFAM" id="SSF48371">
    <property type="entry name" value="ARM repeat"/>
    <property type="match status" value="1"/>
</dbReference>
<accession>A0A812MLF7</accession>
<feature type="non-terminal residue" evidence="2">
    <location>
        <position position="1"/>
    </location>
</feature>